<proteinExistence type="predicted"/>
<dbReference type="InterPro" id="IPR057734">
    <property type="entry name" value="UBE2O-like_SH3-C"/>
</dbReference>
<dbReference type="SUPFAM" id="SSF54495">
    <property type="entry name" value="UBC-like"/>
    <property type="match status" value="1"/>
</dbReference>
<dbReference type="PANTHER" id="PTHR46116">
    <property type="entry name" value="(E3-INDEPENDENT) E2 UBIQUITIN-CONJUGATING ENZYME"/>
    <property type="match status" value="1"/>
</dbReference>
<dbReference type="STRING" id="180498.A0A067JB29"/>
<evidence type="ECO:0000256" key="4">
    <source>
        <dbReference type="ARBA" id="ARBA00022786"/>
    </source>
</evidence>
<dbReference type="SMART" id="SM00212">
    <property type="entry name" value="UBCc"/>
    <property type="match status" value="1"/>
</dbReference>
<dbReference type="Proteomes" id="UP000027138">
    <property type="component" value="Unassembled WGS sequence"/>
</dbReference>
<evidence type="ECO:0000259" key="6">
    <source>
        <dbReference type="PROSITE" id="PS50127"/>
    </source>
</evidence>
<organism evidence="7 8">
    <name type="scientific">Jatropha curcas</name>
    <name type="common">Barbados nut</name>
    <dbReference type="NCBI Taxonomy" id="180498"/>
    <lineage>
        <taxon>Eukaryota</taxon>
        <taxon>Viridiplantae</taxon>
        <taxon>Streptophyta</taxon>
        <taxon>Embryophyta</taxon>
        <taxon>Tracheophyta</taxon>
        <taxon>Spermatophyta</taxon>
        <taxon>Magnoliopsida</taxon>
        <taxon>eudicotyledons</taxon>
        <taxon>Gunneridae</taxon>
        <taxon>Pentapetalae</taxon>
        <taxon>rosids</taxon>
        <taxon>fabids</taxon>
        <taxon>Malpighiales</taxon>
        <taxon>Euphorbiaceae</taxon>
        <taxon>Crotonoideae</taxon>
        <taxon>Jatropheae</taxon>
        <taxon>Jatropha</taxon>
    </lineage>
</organism>
<dbReference type="Pfam" id="PF23043">
    <property type="entry name" value="SH3-B_UBE2O"/>
    <property type="match status" value="1"/>
</dbReference>
<dbReference type="EMBL" id="KK915662">
    <property type="protein sequence ID" value="KDP20972.1"/>
    <property type="molecule type" value="Genomic_DNA"/>
</dbReference>
<evidence type="ECO:0000256" key="5">
    <source>
        <dbReference type="ARBA" id="ARBA00022840"/>
    </source>
</evidence>
<dbReference type="Pfam" id="PF00179">
    <property type="entry name" value="UQ_con"/>
    <property type="match status" value="1"/>
</dbReference>
<evidence type="ECO:0000313" key="8">
    <source>
        <dbReference type="Proteomes" id="UP000027138"/>
    </source>
</evidence>
<reference evidence="7 8" key="1">
    <citation type="journal article" date="2014" name="PLoS ONE">
        <title>Global Analysis of Gene Expression Profiles in Physic Nut (Jatropha curcas L.) Seedlings Exposed to Salt Stress.</title>
        <authorList>
            <person name="Zhang L."/>
            <person name="Zhang C."/>
            <person name="Wu P."/>
            <person name="Chen Y."/>
            <person name="Li M."/>
            <person name="Jiang H."/>
            <person name="Wu G."/>
        </authorList>
    </citation>
    <scope>NUCLEOTIDE SEQUENCE [LARGE SCALE GENOMIC DNA]</scope>
    <source>
        <strain evidence="8">cv. GZQX0401</strain>
        <tissue evidence="7">Young leaves</tissue>
    </source>
</reference>
<dbReference type="InterPro" id="IPR057735">
    <property type="entry name" value="UBE2O-like_tSH3-B"/>
</dbReference>
<dbReference type="Pfam" id="PF23044">
    <property type="entry name" value="SH3-C_UBE2O"/>
    <property type="match status" value="1"/>
</dbReference>
<accession>A0A067JB29</accession>
<gene>
    <name evidence="7" type="ORF">JCGZ_21443</name>
</gene>
<evidence type="ECO:0000256" key="3">
    <source>
        <dbReference type="ARBA" id="ARBA00022741"/>
    </source>
</evidence>
<dbReference type="Gene3D" id="3.10.110.10">
    <property type="entry name" value="Ubiquitin Conjugating Enzyme"/>
    <property type="match status" value="1"/>
</dbReference>
<dbReference type="PROSITE" id="PS50127">
    <property type="entry name" value="UBC_2"/>
    <property type="match status" value="1"/>
</dbReference>
<dbReference type="EC" id="2.3.2.23" evidence="1"/>
<dbReference type="GO" id="GO:0061631">
    <property type="term" value="F:ubiquitin conjugating enzyme activity"/>
    <property type="evidence" value="ECO:0007669"/>
    <property type="project" value="UniProtKB-EC"/>
</dbReference>
<dbReference type="AlphaFoldDB" id="A0A067JB29"/>
<protein>
    <recommendedName>
        <fullName evidence="1">E2 ubiquitin-conjugating enzyme</fullName>
        <ecNumber evidence="1">2.3.2.23</ecNumber>
    </recommendedName>
</protein>
<dbReference type="PANTHER" id="PTHR46116:SF15">
    <property type="entry name" value="(E3-INDEPENDENT) E2 UBIQUITIN-CONJUGATING ENZYME"/>
    <property type="match status" value="1"/>
</dbReference>
<dbReference type="FunFam" id="3.10.110.10:FF:000028">
    <property type="entry name" value="Probable ubiquitin-conjugating enzyme E2 23"/>
    <property type="match status" value="1"/>
</dbReference>
<keyword evidence="3" id="KW-0547">Nucleotide-binding</keyword>
<dbReference type="CDD" id="cd23837">
    <property type="entry name" value="UBCc_UBE2O"/>
    <property type="match status" value="1"/>
</dbReference>
<feature type="domain" description="UBC core" evidence="6">
    <location>
        <begin position="667"/>
        <end position="827"/>
    </location>
</feature>
<keyword evidence="4" id="KW-0833">Ubl conjugation pathway</keyword>
<dbReference type="InterPro" id="IPR016135">
    <property type="entry name" value="UBQ-conjugating_enzyme/RWD"/>
</dbReference>
<evidence type="ECO:0000256" key="1">
    <source>
        <dbReference type="ARBA" id="ARBA00012486"/>
    </source>
</evidence>
<dbReference type="GO" id="GO:0005524">
    <property type="term" value="F:ATP binding"/>
    <property type="evidence" value="ECO:0007669"/>
    <property type="project" value="UniProtKB-KW"/>
</dbReference>
<dbReference type="InterPro" id="IPR057733">
    <property type="entry name" value="UBE2O-like_SH3-B"/>
</dbReference>
<keyword evidence="2" id="KW-0808">Transferase</keyword>
<name>A0A067JB29_JATCU</name>
<dbReference type="OrthoDB" id="47801at2759"/>
<sequence length="916" mass="102483">MDILSSDSDWESDSGSELDFLYSGQAHCILSSLEESLGKIDDFLSFERGFVHGDIVCSAVDPSGQMGRVVNVKMSVDLENVNGKIIKDVDSKDLLKIRSISLGDYVVHGPWIGRAEKILDNVTIIFDDGTKCEVTAPDKEKVLPVFPNMLEDSVYPYYPGQKVQVRLSGASKSSRWLCGSWKENQDIGTVSSVKAGLVYVDWIACALVGCESSLPAPQHLQAAKNLTLLPCFSHEGWQLGDWCMLSDCKGVKEQMVFDESNLELSNEHDKIGKGSKRQSSCSNFNEIFVIVKTKTRVDVLWQDGDSSLGLDSQSLVPVNVVNAYEFWPGQFVVEKSACDDQHVSGNQRWGVVSAVDAKEHTVRVNWKSTTVNQATDVQANQMEETLGAYELVEHPDYSYCYGDIVFRNVDQADKHHLSRGMSMGDTESKDCNRHHIHNGYLSCIGYVTGFIDGVVEVVWASGVKTKVEPSDIFRIDKYGNSVTNSAMNEQNIDEMNEEKEMIDLDKQSSSLKGKDLLNSNSKNESKTCPWKSSSFFLPQSTVGFFKGIAASIFESFGSTSLSGPLPYDSISKDDNQSETPEEKGIPENCKLCTEMQPVIPGEMQRSEITSLKWEVNLFQDNKEFPPSPESKSVGQFRQFEMVNDCSDHQFIEGAGKGLFSIYEVKRSWLKKVQQEWSTLEKDLPESIYVRIYEERMDLLRAAIVGAPGTPYHDGVFFFDIYFPPEYPLEPPLVYYHSGGLRVNPNLYESGKICLSLLNTWTGTGTEVWNPESSNILQVLLSLQALVLNEKPYFNEAGYDKQIGRAEGEKNSVSYNENAFLMTWKSMLYLLRRPPKHFEALMEEHLQQRSQNILLACKAYMEGAPVACLTGSGQMEHRCERGSSTGFKLMLAKIFPKLVEAFSAHGIDCSQFAELAH</sequence>
<keyword evidence="8" id="KW-1185">Reference proteome</keyword>
<evidence type="ECO:0000256" key="2">
    <source>
        <dbReference type="ARBA" id="ARBA00022679"/>
    </source>
</evidence>
<evidence type="ECO:0000313" key="7">
    <source>
        <dbReference type="EMBL" id="KDP20972.1"/>
    </source>
</evidence>
<keyword evidence="5" id="KW-0067">ATP-binding</keyword>
<dbReference type="InterPro" id="IPR000608">
    <property type="entry name" value="UBC"/>
</dbReference>
<dbReference type="Pfam" id="PF23046">
    <property type="entry name" value="tSH3-B_UBE2O"/>
    <property type="match status" value="1"/>
</dbReference>